<proteinExistence type="predicted"/>
<dbReference type="InterPro" id="IPR008538">
    <property type="entry name" value="Uma2"/>
</dbReference>
<reference evidence="2 3" key="1">
    <citation type="submission" date="2018-03" db="EMBL/GenBank/DDBJ databases">
        <title>The ancient ancestry and fast evolution of plastids.</title>
        <authorList>
            <person name="Moore K.R."/>
            <person name="Magnabosco C."/>
            <person name="Momper L."/>
            <person name="Gold D.A."/>
            <person name="Bosak T."/>
            <person name="Fournier G.P."/>
        </authorList>
    </citation>
    <scope>NUCLEOTIDE SEQUENCE [LARGE SCALE GENOMIC DNA]</scope>
    <source>
        <strain evidence="2 3">CCALA 037</strain>
    </source>
</reference>
<dbReference type="SUPFAM" id="SSF52980">
    <property type="entry name" value="Restriction endonuclease-like"/>
    <property type="match status" value="1"/>
</dbReference>
<protein>
    <recommendedName>
        <fullName evidence="1">Putative restriction endonuclease domain-containing protein</fullName>
    </recommendedName>
</protein>
<dbReference type="OrthoDB" id="5768410at2"/>
<dbReference type="Pfam" id="PF05685">
    <property type="entry name" value="Uma2"/>
    <property type="match status" value="1"/>
</dbReference>
<comment type="caution">
    <text evidence="2">The sequence shown here is derived from an EMBL/GenBank/DDBJ whole genome shotgun (WGS) entry which is preliminary data.</text>
</comment>
<accession>A0A2T1FZY6</accession>
<dbReference type="InterPro" id="IPR011335">
    <property type="entry name" value="Restrct_endonuc-II-like"/>
</dbReference>
<dbReference type="AlphaFoldDB" id="A0A2T1FZY6"/>
<evidence type="ECO:0000259" key="1">
    <source>
        <dbReference type="Pfam" id="PF05685"/>
    </source>
</evidence>
<dbReference type="CDD" id="cd06260">
    <property type="entry name" value="DUF820-like"/>
    <property type="match status" value="1"/>
</dbReference>
<name>A0A2T1FZY6_9CYAN</name>
<dbReference type="Proteomes" id="UP000238937">
    <property type="component" value="Unassembled WGS sequence"/>
</dbReference>
<sequence length="198" mass="22547">MSITLSVQSDTDREQRLLMPGTYNWQQFEALEALLADSPGLRITYLDGSIEIMTLGEPHELIKSLIGMFLEAYFIASGIEFIPVGSATRRGEAKGTSFEPDESYYLGEQKEHPDLAIEVILTSGNLSKLEKYRRFQIPEVWLWEDDRLQVYYLEADSYSLVDRSQLLPNLDLDLLVRCVQIPSRLEAMKTFMAAVQAT</sequence>
<feature type="domain" description="Putative restriction endonuclease" evidence="1">
    <location>
        <begin position="25"/>
        <end position="175"/>
    </location>
</feature>
<gene>
    <name evidence="2" type="ORF">C7B77_22700</name>
</gene>
<dbReference type="PANTHER" id="PTHR47152:SF4">
    <property type="entry name" value="SLR0445 PROTEIN"/>
    <property type="match status" value="1"/>
</dbReference>
<dbReference type="Gene3D" id="3.90.1570.10">
    <property type="entry name" value="tt1808, chain A"/>
    <property type="match status" value="1"/>
</dbReference>
<evidence type="ECO:0000313" key="2">
    <source>
        <dbReference type="EMBL" id="PSB50480.1"/>
    </source>
</evidence>
<evidence type="ECO:0000313" key="3">
    <source>
        <dbReference type="Proteomes" id="UP000238937"/>
    </source>
</evidence>
<organism evidence="2 3">
    <name type="scientific">Chamaesiphon polymorphus CCALA 037</name>
    <dbReference type="NCBI Taxonomy" id="2107692"/>
    <lineage>
        <taxon>Bacteria</taxon>
        <taxon>Bacillati</taxon>
        <taxon>Cyanobacteriota</taxon>
        <taxon>Cyanophyceae</taxon>
        <taxon>Gomontiellales</taxon>
        <taxon>Chamaesiphonaceae</taxon>
        <taxon>Chamaesiphon</taxon>
    </lineage>
</organism>
<dbReference type="RefSeq" id="WP_106310267.1">
    <property type="nucleotide sequence ID" value="NZ_PVWO01000396.1"/>
</dbReference>
<dbReference type="InterPro" id="IPR012296">
    <property type="entry name" value="Nuclease_put_TT1808"/>
</dbReference>
<dbReference type="EMBL" id="PVWO01000396">
    <property type="protein sequence ID" value="PSB50480.1"/>
    <property type="molecule type" value="Genomic_DNA"/>
</dbReference>
<dbReference type="PANTHER" id="PTHR47152">
    <property type="entry name" value="SLR2084 PROTEIN-RELATED"/>
    <property type="match status" value="1"/>
</dbReference>
<keyword evidence="3" id="KW-1185">Reference proteome</keyword>